<evidence type="ECO:0000256" key="8">
    <source>
        <dbReference type="ARBA" id="ARBA00022777"/>
    </source>
</evidence>
<evidence type="ECO:0000256" key="3">
    <source>
        <dbReference type="ARBA" id="ARBA00016943"/>
    </source>
</evidence>
<gene>
    <name evidence="13 15" type="primary">rbsK</name>
    <name evidence="15" type="ORF">PS691_02692</name>
</gene>
<feature type="binding site" evidence="13">
    <location>
        <position position="253"/>
    </location>
    <ligand>
        <name>substrate</name>
    </ligand>
</feature>
<dbReference type="PANTHER" id="PTHR10584">
    <property type="entry name" value="SUGAR KINASE"/>
    <property type="match status" value="1"/>
</dbReference>
<feature type="binding site" evidence="13">
    <location>
        <position position="292"/>
    </location>
    <ligand>
        <name>K(+)</name>
        <dbReference type="ChEBI" id="CHEBI:29103"/>
    </ligand>
</feature>
<comment type="similarity">
    <text evidence="1">Belongs to the carbohydrate kinase pfkB family.</text>
</comment>
<keyword evidence="6 13" id="KW-0479">Metal-binding</keyword>
<evidence type="ECO:0000256" key="10">
    <source>
        <dbReference type="ARBA" id="ARBA00022842"/>
    </source>
</evidence>
<name>A0A5E7CAN3_PSEFL</name>
<evidence type="ECO:0000256" key="1">
    <source>
        <dbReference type="ARBA" id="ARBA00005380"/>
    </source>
</evidence>
<dbReference type="EMBL" id="CABVHQ010000023">
    <property type="protein sequence ID" value="VVO01827.1"/>
    <property type="molecule type" value="Genomic_DNA"/>
</dbReference>
<dbReference type="HAMAP" id="MF_01987">
    <property type="entry name" value="Ribokinase"/>
    <property type="match status" value="1"/>
</dbReference>
<evidence type="ECO:0000256" key="6">
    <source>
        <dbReference type="ARBA" id="ARBA00022723"/>
    </source>
</evidence>
<feature type="binding site" evidence="13">
    <location>
        <position position="185"/>
    </location>
    <ligand>
        <name>ATP</name>
        <dbReference type="ChEBI" id="CHEBI:30616"/>
    </ligand>
</feature>
<dbReference type="GO" id="GO:0019303">
    <property type="term" value="P:D-ribose catabolic process"/>
    <property type="evidence" value="ECO:0007669"/>
    <property type="project" value="UniProtKB-UniRule"/>
</dbReference>
<dbReference type="AlphaFoldDB" id="A0A5E7CAN3"/>
<dbReference type="InterPro" id="IPR002173">
    <property type="entry name" value="Carboh/pur_kinase_PfkB_CS"/>
</dbReference>
<dbReference type="FunFam" id="3.40.1190.20:FF:000012">
    <property type="entry name" value="Ribokinase"/>
    <property type="match status" value="1"/>
</dbReference>
<evidence type="ECO:0000256" key="13">
    <source>
        <dbReference type="HAMAP-Rule" id="MF_01987"/>
    </source>
</evidence>
<dbReference type="Proteomes" id="UP000337909">
    <property type="component" value="Unassembled WGS sequence"/>
</dbReference>
<sequence>MPARVVVIGSLNMDLVTRAERLPRAGETLVGQSFATVSGGKGANQAVAAARLGAQVSMIGCVGGDGYGEQLRAALLAEQIDCQAVTTVEGSSGVALIVVDDSSQNSIVIVAGANGRLAPEVVNAFDALLQAADVIICQLEVPMQTVGHTLKRGRALGKTVILNPAPASGPLPADWYSSIDYLIPNESEASALSGLPVDSLQSAEAAASRLIAAGAGKVIVTLGAQGSLFANGQGFEHFPALKVKALDTTAAGDTFVGGFAAALAAGQSEAEAIRFGQIAAALSVTRAGAQPSIPTLSDVQAFSPS</sequence>
<comment type="activity regulation">
    <text evidence="13">Activated by a monovalent cation that binds near, but not in, the active site. The most likely occupant of the site in vivo is potassium. Ion binding induces a conformational change that may alter substrate affinity.</text>
</comment>
<protein>
    <recommendedName>
        <fullName evidence="3 13">Ribokinase</fullName>
        <shortName evidence="13">RK</shortName>
        <ecNumber evidence="2 13">2.7.1.15</ecNumber>
    </recommendedName>
</protein>
<evidence type="ECO:0000256" key="11">
    <source>
        <dbReference type="ARBA" id="ARBA00022958"/>
    </source>
</evidence>
<feature type="binding site" evidence="13">
    <location>
        <begin position="221"/>
        <end position="226"/>
    </location>
    <ligand>
        <name>ATP</name>
        <dbReference type="ChEBI" id="CHEBI:30616"/>
    </ligand>
</feature>
<reference evidence="15 16" key="1">
    <citation type="submission" date="2019-09" db="EMBL/GenBank/DDBJ databases">
        <authorList>
            <person name="Chandra G."/>
            <person name="Truman W A."/>
        </authorList>
    </citation>
    <scope>NUCLEOTIDE SEQUENCE [LARGE SCALE GENOMIC DNA]</scope>
    <source>
        <strain evidence="15">PS691</strain>
    </source>
</reference>
<evidence type="ECO:0000256" key="2">
    <source>
        <dbReference type="ARBA" id="ARBA00012035"/>
    </source>
</evidence>
<dbReference type="GO" id="GO:0005524">
    <property type="term" value="F:ATP binding"/>
    <property type="evidence" value="ECO:0007669"/>
    <property type="project" value="UniProtKB-UniRule"/>
</dbReference>
<comment type="cofactor">
    <cofactor evidence="13">
        <name>Mg(2+)</name>
        <dbReference type="ChEBI" id="CHEBI:18420"/>
    </cofactor>
    <text evidence="13">Requires a divalent cation, most likely magnesium in vivo, as an electrophilic catalyst to aid phosphoryl group transfer. It is the chelate of the metal and the nucleotide that is the actual substrate.</text>
</comment>
<dbReference type="InterPro" id="IPR011877">
    <property type="entry name" value="Ribokinase"/>
</dbReference>
<dbReference type="CDD" id="cd01174">
    <property type="entry name" value="ribokinase"/>
    <property type="match status" value="1"/>
</dbReference>
<feature type="binding site" evidence="13">
    <location>
        <position position="283"/>
    </location>
    <ligand>
        <name>K(+)</name>
        <dbReference type="ChEBI" id="CHEBI:29103"/>
    </ligand>
</feature>
<feature type="binding site" evidence="13">
    <location>
        <position position="140"/>
    </location>
    <ligand>
        <name>substrate</name>
    </ligand>
</feature>
<organism evidence="15 16">
    <name type="scientific">Pseudomonas fluorescens</name>
    <dbReference type="NCBI Taxonomy" id="294"/>
    <lineage>
        <taxon>Bacteria</taxon>
        <taxon>Pseudomonadati</taxon>
        <taxon>Pseudomonadota</taxon>
        <taxon>Gammaproteobacteria</taxon>
        <taxon>Pseudomonadales</taxon>
        <taxon>Pseudomonadaceae</taxon>
        <taxon>Pseudomonas</taxon>
    </lineage>
</organism>
<dbReference type="InterPro" id="IPR029056">
    <property type="entry name" value="Ribokinase-like"/>
</dbReference>
<keyword evidence="8 13" id="KW-0418">Kinase</keyword>
<evidence type="ECO:0000259" key="14">
    <source>
        <dbReference type="Pfam" id="PF00294"/>
    </source>
</evidence>
<dbReference type="Pfam" id="PF00294">
    <property type="entry name" value="PfkB"/>
    <property type="match status" value="1"/>
</dbReference>
<feature type="binding site" evidence="13">
    <location>
        <position position="288"/>
    </location>
    <ligand>
        <name>K(+)</name>
        <dbReference type="ChEBI" id="CHEBI:29103"/>
    </ligand>
</feature>
<dbReference type="InterPro" id="IPR011611">
    <property type="entry name" value="PfkB_dom"/>
</dbReference>
<evidence type="ECO:0000313" key="16">
    <source>
        <dbReference type="Proteomes" id="UP000337909"/>
    </source>
</evidence>
<comment type="pathway">
    <text evidence="13">Carbohydrate metabolism; D-ribose degradation; D-ribose 5-phosphate from beta-D-ribopyranose: step 2/2.</text>
</comment>
<dbReference type="PROSITE" id="PS00584">
    <property type="entry name" value="PFKB_KINASES_2"/>
    <property type="match status" value="1"/>
</dbReference>
<comment type="catalytic activity">
    <reaction evidence="13">
        <text>D-ribose + ATP = D-ribose 5-phosphate + ADP + H(+)</text>
        <dbReference type="Rhea" id="RHEA:13697"/>
        <dbReference type="ChEBI" id="CHEBI:15378"/>
        <dbReference type="ChEBI" id="CHEBI:30616"/>
        <dbReference type="ChEBI" id="CHEBI:47013"/>
        <dbReference type="ChEBI" id="CHEBI:78346"/>
        <dbReference type="ChEBI" id="CHEBI:456216"/>
        <dbReference type="EC" id="2.7.1.15"/>
    </reaction>
</comment>
<dbReference type="EC" id="2.7.1.15" evidence="2 13"/>
<dbReference type="GO" id="GO:0005829">
    <property type="term" value="C:cytosol"/>
    <property type="evidence" value="ECO:0007669"/>
    <property type="project" value="TreeGrafter"/>
</dbReference>
<dbReference type="GO" id="GO:0046872">
    <property type="term" value="F:metal ion binding"/>
    <property type="evidence" value="ECO:0007669"/>
    <property type="project" value="UniProtKB-KW"/>
</dbReference>
<dbReference type="SUPFAM" id="SSF53613">
    <property type="entry name" value="Ribokinase-like"/>
    <property type="match status" value="1"/>
</dbReference>
<comment type="function">
    <text evidence="13">Catalyzes the phosphorylation of ribose at O-5 in a reaction requiring ATP and magnesium. The resulting D-ribose-5-phosphate can then be used either for sythesis of nucleotides, histidine, and tryptophan, or as a component of the pentose phosphate pathway.</text>
</comment>
<feature type="binding site" evidence="13">
    <location>
        <position position="249"/>
    </location>
    <ligand>
        <name>K(+)</name>
        <dbReference type="ChEBI" id="CHEBI:29103"/>
    </ligand>
</feature>
<feature type="binding site" evidence="13">
    <location>
        <begin position="12"/>
        <end position="14"/>
    </location>
    <ligand>
        <name>substrate</name>
    </ligand>
</feature>
<keyword evidence="9 13" id="KW-0067">ATP-binding</keyword>
<keyword evidence="11 13" id="KW-0630">Potassium</keyword>
<feature type="active site" description="Proton acceptor" evidence="13">
    <location>
        <position position="253"/>
    </location>
</feature>
<dbReference type="GO" id="GO:0004747">
    <property type="term" value="F:ribokinase activity"/>
    <property type="evidence" value="ECO:0007669"/>
    <property type="project" value="UniProtKB-UniRule"/>
</dbReference>
<dbReference type="InterPro" id="IPR002139">
    <property type="entry name" value="Ribo/fructo_kinase"/>
</dbReference>
<dbReference type="NCBIfam" id="TIGR02152">
    <property type="entry name" value="D_ribokin_bact"/>
    <property type="match status" value="1"/>
</dbReference>
<evidence type="ECO:0000256" key="4">
    <source>
        <dbReference type="ARBA" id="ARBA00022490"/>
    </source>
</evidence>
<feature type="binding site" evidence="13">
    <location>
        <position position="286"/>
    </location>
    <ligand>
        <name>K(+)</name>
        <dbReference type="ChEBI" id="CHEBI:29103"/>
    </ligand>
</feature>
<comment type="subunit">
    <text evidence="13">Homodimer.</text>
</comment>
<dbReference type="RefSeq" id="WP_150642693.1">
    <property type="nucleotide sequence ID" value="NZ_CABVHQ010000023.1"/>
</dbReference>
<proteinExistence type="inferred from homology"/>
<feature type="binding site" evidence="13">
    <location>
        <begin position="40"/>
        <end position="44"/>
    </location>
    <ligand>
        <name>substrate</name>
    </ligand>
</feature>
<feature type="binding site" evidence="13">
    <location>
        <begin position="252"/>
        <end position="253"/>
    </location>
    <ligand>
        <name>ATP</name>
        <dbReference type="ChEBI" id="CHEBI:30616"/>
    </ligand>
</feature>
<evidence type="ECO:0000256" key="5">
    <source>
        <dbReference type="ARBA" id="ARBA00022679"/>
    </source>
</evidence>
<comment type="caution">
    <text evidence="13">Lacks conserved residue(s) required for the propagation of feature annotation.</text>
</comment>
<keyword evidence="7 13" id="KW-0547">Nucleotide-binding</keyword>
<evidence type="ECO:0000256" key="12">
    <source>
        <dbReference type="ARBA" id="ARBA00023277"/>
    </source>
</evidence>
<feature type="binding site" evidence="13">
    <location>
        <position position="247"/>
    </location>
    <ligand>
        <name>K(+)</name>
        <dbReference type="ChEBI" id="CHEBI:29103"/>
    </ligand>
</feature>
<evidence type="ECO:0000256" key="9">
    <source>
        <dbReference type="ARBA" id="ARBA00022840"/>
    </source>
</evidence>
<comment type="subcellular location">
    <subcellularLocation>
        <location evidence="13">Cytoplasm</location>
    </subcellularLocation>
</comment>
<accession>A0A5E7CAN3</accession>
<comment type="similarity">
    <text evidence="13">Belongs to the carbohydrate kinase PfkB family. Ribokinase subfamily.</text>
</comment>
<keyword evidence="4 13" id="KW-0963">Cytoplasm</keyword>
<keyword evidence="5 13" id="KW-0808">Transferase</keyword>
<keyword evidence="12 13" id="KW-0119">Carbohydrate metabolism</keyword>
<feature type="domain" description="Carbohydrate kinase PfkB" evidence="14">
    <location>
        <begin position="4"/>
        <end position="295"/>
    </location>
</feature>
<dbReference type="OrthoDB" id="9775849at2"/>
<keyword evidence="10 13" id="KW-0460">Magnesium</keyword>
<dbReference type="PRINTS" id="PR00990">
    <property type="entry name" value="RIBOKINASE"/>
</dbReference>
<dbReference type="Gene3D" id="3.40.1190.20">
    <property type="match status" value="1"/>
</dbReference>
<dbReference type="UniPathway" id="UPA00916">
    <property type="reaction ID" value="UER00889"/>
</dbReference>
<dbReference type="PANTHER" id="PTHR10584:SF166">
    <property type="entry name" value="RIBOKINASE"/>
    <property type="match status" value="1"/>
</dbReference>
<evidence type="ECO:0000313" key="15">
    <source>
        <dbReference type="EMBL" id="VVO01827.1"/>
    </source>
</evidence>
<evidence type="ECO:0000256" key="7">
    <source>
        <dbReference type="ARBA" id="ARBA00022741"/>
    </source>
</evidence>